<evidence type="ECO:0000313" key="5">
    <source>
        <dbReference type="EMBL" id="GEL26925.1"/>
    </source>
</evidence>
<evidence type="ECO:0000256" key="3">
    <source>
        <dbReference type="ARBA" id="ARBA00023033"/>
    </source>
</evidence>
<evidence type="ECO:0000256" key="2">
    <source>
        <dbReference type="ARBA" id="ARBA00023002"/>
    </source>
</evidence>
<proteinExistence type="predicted"/>
<dbReference type="OrthoDB" id="9806768at2"/>
<dbReference type="InterPro" id="IPR009078">
    <property type="entry name" value="Ferritin-like_SF"/>
</dbReference>
<dbReference type="SUPFAM" id="SSF47240">
    <property type="entry name" value="Ferritin-like"/>
    <property type="match status" value="1"/>
</dbReference>
<dbReference type="EMBL" id="BJVJ01000124">
    <property type="protein sequence ID" value="GEL26925.1"/>
    <property type="molecule type" value="Genomic_DNA"/>
</dbReference>
<accession>A0A511DQ21</accession>
<protein>
    <recommendedName>
        <fullName evidence="1">propane 2-monooxygenase</fullName>
        <ecNumber evidence="1">1.14.13.227</ecNumber>
    </recommendedName>
</protein>
<dbReference type="InterPro" id="IPR012348">
    <property type="entry name" value="RNR-like"/>
</dbReference>
<dbReference type="GO" id="GO:0016709">
    <property type="term" value="F:oxidoreductase activity, acting on paired donors, with incorporation or reduction of molecular oxygen, NAD(P)H as one donor, and incorporation of one atom of oxygen"/>
    <property type="evidence" value="ECO:0007669"/>
    <property type="project" value="InterPro"/>
</dbReference>
<evidence type="ECO:0000313" key="6">
    <source>
        <dbReference type="Proteomes" id="UP000321685"/>
    </source>
</evidence>
<dbReference type="EC" id="1.14.13.227" evidence="1"/>
<name>A0A511DQ21_9PSEU</name>
<keyword evidence="2" id="KW-0560">Oxidoreductase</keyword>
<keyword evidence="3" id="KW-0503">Monooxygenase</keyword>
<dbReference type="RefSeq" id="WP_147115758.1">
    <property type="nucleotide sequence ID" value="NZ_BJVJ01000124.1"/>
</dbReference>
<keyword evidence="6" id="KW-1185">Reference proteome</keyword>
<comment type="catalytic activity">
    <reaction evidence="4">
        <text>propane + NADH + O2 + H(+) = propan-2-ol + NAD(+) + H2O</text>
        <dbReference type="Rhea" id="RHEA:49992"/>
        <dbReference type="ChEBI" id="CHEBI:15377"/>
        <dbReference type="ChEBI" id="CHEBI:15378"/>
        <dbReference type="ChEBI" id="CHEBI:15379"/>
        <dbReference type="ChEBI" id="CHEBI:17824"/>
        <dbReference type="ChEBI" id="CHEBI:32879"/>
        <dbReference type="ChEBI" id="CHEBI:57540"/>
        <dbReference type="ChEBI" id="CHEBI:57945"/>
        <dbReference type="EC" id="1.14.13.227"/>
    </reaction>
</comment>
<dbReference type="Pfam" id="PF02332">
    <property type="entry name" value="Phenol_Hydrox"/>
    <property type="match status" value="1"/>
</dbReference>
<gene>
    <name evidence="5" type="ORF">PSU4_58790</name>
</gene>
<dbReference type="InterPro" id="IPR012078">
    <property type="entry name" value="MP_mOase_hydro"/>
</dbReference>
<dbReference type="PIRSF" id="PIRSF000040">
    <property type="entry name" value="MMOH_comp"/>
    <property type="match status" value="1"/>
</dbReference>
<dbReference type="AlphaFoldDB" id="A0A511DQ21"/>
<evidence type="ECO:0000256" key="4">
    <source>
        <dbReference type="ARBA" id="ARBA00048941"/>
    </source>
</evidence>
<dbReference type="InterPro" id="IPR003430">
    <property type="entry name" value="Phenol_Hydrox"/>
</dbReference>
<reference evidence="5 6" key="1">
    <citation type="submission" date="2019-07" db="EMBL/GenBank/DDBJ databases">
        <title>Whole genome shotgun sequence of Pseudonocardia sulfidoxydans NBRC 16205.</title>
        <authorList>
            <person name="Hosoyama A."/>
            <person name="Uohara A."/>
            <person name="Ohji S."/>
            <person name="Ichikawa N."/>
        </authorList>
    </citation>
    <scope>NUCLEOTIDE SEQUENCE [LARGE SCALE GENOMIC DNA]</scope>
    <source>
        <strain evidence="5 6">NBRC 16205</strain>
    </source>
</reference>
<dbReference type="Proteomes" id="UP000321685">
    <property type="component" value="Unassembled WGS sequence"/>
</dbReference>
<comment type="caution">
    <text evidence="5">The sequence shown here is derived from an EMBL/GenBank/DDBJ whole genome shotgun (WGS) entry which is preliminary data.</text>
</comment>
<dbReference type="Gene3D" id="1.10.620.20">
    <property type="entry name" value="Ribonucleotide Reductase, subunit A"/>
    <property type="match status" value="1"/>
</dbReference>
<organism evidence="5 6">
    <name type="scientific">Pseudonocardia sulfidoxydans NBRC 16205</name>
    <dbReference type="NCBI Taxonomy" id="1223511"/>
    <lineage>
        <taxon>Bacteria</taxon>
        <taxon>Bacillati</taxon>
        <taxon>Actinomycetota</taxon>
        <taxon>Actinomycetes</taxon>
        <taxon>Pseudonocardiales</taxon>
        <taxon>Pseudonocardiaceae</taxon>
        <taxon>Pseudonocardia</taxon>
    </lineage>
</organism>
<evidence type="ECO:0000256" key="1">
    <source>
        <dbReference type="ARBA" id="ARBA00012710"/>
    </source>
</evidence>
<sequence length="352" mass="39202">MSETPTPAQRSQPSKPRLRTWSAFGDIRRRPSEYEIVTHQTNWTLREGRKAPLEGNPSSPGNLWLTAYREKSPLQVQDWDGFRDPDAHTYRSYVVMQDEQESQISGLLEQYGSAESDAASTPTWRHTLSQVFTPSRFLLHGAQQIEAYIGYVAPSSYITNAAALAAADLLRRVTQVSYRTRELQIADPHGGFATGERGLWQTSQAWQPTRKATELALITFDWAEAFTALNLVLLPTLDDVLLRQLGEVARDNGDELTWLVNSHLARDSERRARWSGALVRHALDQRAGNADVLNKWIAKWSVRADAAANGLGTLLDTLPEHGRPAESVVEQAQAVRARFHEELGLGSAVPAG</sequence>